<gene>
    <name evidence="1" type="ORF">CLUMA_CG015940</name>
</gene>
<organism evidence="1 2">
    <name type="scientific">Clunio marinus</name>
    <dbReference type="NCBI Taxonomy" id="568069"/>
    <lineage>
        <taxon>Eukaryota</taxon>
        <taxon>Metazoa</taxon>
        <taxon>Ecdysozoa</taxon>
        <taxon>Arthropoda</taxon>
        <taxon>Hexapoda</taxon>
        <taxon>Insecta</taxon>
        <taxon>Pterygota</taxon>
        <taxon>Neoptera</taxon>
        <taxon>Endopterygota</taxon>
        <taxon>Diptera</taxon>
        <taxon>Nematocera</taxon>
        <taxon>Chironomoidea</taxon>
        <taxon>Chironomidae</taxon>
        <taxon>Clunio</taxon>
    </lineage>
</organism>
<evidence type="ECO:0000313" key="1">
    <source>
        <dbReference type="EMBL" id="CRL02647.1"/>
    </source>
</evidence>
<dbReference type="EMBL" id="CVRI01000058">
    <property type="protein sequence ID" value="CRL02647.1"/>
    <property type="molecule type" value="Genomic_DNA"/>
</dbReference>
<dbReference type="Proteomes" id="UP000183832">
    <property type="component" value="Unassembled WGS sequence"/>
</dbReference>
<name>A0A1J1IQZ0_9DIPT</name>
<proteinExistence type="predicted"/>
<protein>
    <submittedName>
        <fullName evidence="1">CLUMA_CG015940, isoform A</fullName>
    </submittedName>
</protein>
<dbReference type="AlphaFoldDB" id="A0A1J1IQZ0"/>
<accession>A0A1J1IQZ0</accession>
<keyword evidence="2" id="KW-1185">Reference proteome</keyword>
<reference evidence="1" key="1">
    <citation type="submission" date="2015-04" db="EMBL/GenBank/DDBJ databases">
        <authorList>
            <person name="Syromyatnikov M.Y."/>
            <person name="Popov V.N."/>
        </authorList>
    </citation>
    <scope>NUCLEOTIDE SEQUENCE [LARGE SCALE GENOMIC DNA]</scope>
</reference>
<sequence length="126" mass="14767">MNLEPHLLKLDLNTKNRRGVYPPTERFITRHKFMSQAESRVVFIGKLLINLKRLLEFQCFMDRLWQLLARVVELSKQDEDLLTYNSLYHPSTCLTVVIFPHFSPVQWSGTKVLKTFGGNLVNPFTM</sequence>
<evidence type="ECO:0000313" key="2">
    <source>
        <dbReference type="Proteomes" id="UP000183832"/>
    </source>
</evidence>